<sequence>MIDVVEASARDGWWRLPVWIDRSGRVFRWLLVVATLVGGGTLCFFALGIPALGPFGATVLLAIVWQLSRVIYLAGTYMAARRAGMVVTFVRAGSVDLLPQKGFWKIRWKRYAKRIPAVVNAVYDPARPVAPQMIRQILGGPLTLLTAALVCAVLASIFLPGRAGFLFCAMAVVNGGIGVISLLPVAGAVESAGTAAYRWRWKTPDISAPRFVYARFLAHSVFGRATDEWSLADLDLLSRQPMPMPFIALWCRLKSLQHAGQWADAAHRVDELSALLDTEDAKNAWWSDLVAQLVAEIAFSTAMATGDASGLTDDLLTRGAGWSFPALWPRCLALRAALIGDVEQCRHWLDVARRRAEVSVSRSMPESEAILARSVLSVLKLKSTEES</sequence>
<accession>A0A4R3Z083</accession>
<keyword evidence="3" id="KW-1185">Reference proteome</keyword>
<dbReference type="AlphaFoldDB" id="A0A4R3Z083"/>
<evidence type="ECO:0000313" key="2">
    <source>
        <dbReference type="EMBL" id="TCV97083.1"/>
    </source>
</evidence>
<dbReference type="OrthoDB" id="5954705at2"/>
<feature type="transmembrane region" description="Helical" evidence="1">
    <location>
        <begin position="137"/>
        <end position="158"/>
    </location>
</feature>
<proteinExistence type="predicted"/>
<evidence type="ECO:0000313" key="3">
    <source>
        <dbReference type="Proteomes" id="UP000295645"/>
    </source>
</evidence>
<evidence type="ECO:0000256" key="1">
    <source>
        <dbReference type="SAM" id="Phobius"/>
    </source>
</evidence>
<keyword evidence="1" id="KW-1133">Transmembrane helix</keyword>
<feature type="transmembrane region" description="Helical" evidence="1">
    <location>
        <begin position="55"/>
        <end position="75"/>
    </location>
</feature>
<dbReference type="Proteomes" id="UP000295645">
    <property type="component" value="Unassembled WGS sequence"/>
</dbReference>
<reference evidence="2 3" key="1">
    <citation type="submission" date="2019-03" db="EMBL/GenBank/DDBJ databases">
        <title>Above-ground endophytic microbial communities from plants in different locations in the United States.</title>
        <authorList>
            <person name="Frank C."/>
        </authorList>
    </citation>
    <scope>NUCLEOTIDE SEQUENCE [LARGE SCALE GENOMIC DNA]</scope>
    <source>
        <strain evidence="2 3">LP_13_YM</strain>
    </source>
</reference>
<comment type="caution">
    <text evidence="2">The sequence shown here is derived from an EMBL/GenBank/DDBJ whole genome shotgun (WGS) entry which is preliminary data.</text>
</comment>
<protein>
    <submittedName>
        <fullName evidence="2">Uncharacterized protein</fullName>
    </submittedName>
</protein>
<feature type="transmembrane region" description="Helical" evidence="1">
    <location>
        <begin position="164"/>
        <end position="189"/>
    </location>
</feature>
<keyword evidence="1" id="KW-0812">Transmembrane</keyword>
<dbReference type="EMBL" id="SMCS01000001">
    <property type="protein sequence ID" value="TCV97083.1"/>
    <property type="molecule type" value="Genomic_DNA"/>
</dbReference>
<organism evidence="2 3">
    <name type="scientific">Luteibacter rhizovicinus</name>
    <dbReference type="NCBI Taxonomy" id="242606"/>
    <lineage>
        <taxon>Bacteria</taxon>
        <taxon>Pseudomonadati</taxon>
        <taxon>Pseudomonadota</taxon>
        <taxon>Gammaproteobacteria</taxon>
        <taxon>Lysobacterales</taxon>
        <taxon>Rhodanobacteraceae</taxon>
        <taxon>Luteibacter</taxon>
    </lineage>
</organism>
<keyword evidence="1" id="KW-0472">Membrane</keyword>
<feature type="transmembrane region" description="Helical" evidence="1">
    <location>
        <begin position="29"/>
        <end position="49"/>
    </location>
</feature>
<dbReference type="RefSeq" id="WP_132141170.1">
    <property type="nucleotide sequence ID" value="NZ_SMCS01000001.1"/>
</dbReference>
<name>A0A4R3Z083_9GAMM</name>
<gene>
    <name evidence="2" type="ORF">EC912_10178</name>
</gene>